<dbReference type="EMBL" id="JBHTHX010002615">
    <property type="protein sequence ID" value="MFD0890695.1"/>
    <property type="molecule type" value="Genomic_DNA"/>
</dbReference>
<keyword evidence="3" id="KW-1185">Reference proteome</keyword>
<feature type="non-terminal residue" evidence="2">
    <location>
        <position position="1"/>
    </location>
</feature>
<dbReference type="Proteomes" id="UP001597024">
    <property type="component" value="Unassembled WGS sequence"/>
</dbReference>
<dbReference type="InterPro" id="IPR001242">
    <property type="entry name" value="Condensation_dom"/>
</dbReference>
<feature type="non-terminal residue" evidence="2">
    <location>
        <position position="280"/>
    </location>
</feature>
<accession>A0ABW3E3J8</accession>
<evidence type="ECO:0000313" key="3">
    <source>
        <dbReference type="Proteomes" id="UP001597024"/>
    </source>
</evidence>
<feature type="domain" description="Condensation" evidence="1">
    <location>
        <begin position="70"/>
        <end position="274"/>
    </location>
</feature>
<sequence length="280" mass="30001">SDLPLVSLTQPEVDRLPGDAADVLPLSPLQEGLLFHASTDELDVYTSLTHLDLDGPVDGLRERMERLPAGGSATPFMVVHAAVVALLHRMGAGEDVCVGTPVAGRGDPALDGLAGFFVNLLALRVDVSGGPTFAELLDRARAVDLDAYAHQEVPFERVVEALNPARSLSRHPVFQVLVSYHVLPDHTGGGALRVTGTRLVDTGTAKFDLTFRISERGPGTPLRGEIEYATALFDRETVEGLAARLVTLLETVTRDPHAPLAEVDLVTGAERELLREAWQG</sequence>
<protein>
    <submittedName>
        <fullName evidence="2">Condensation domain-containing protein</fullName>
    </submittedName>
</protein>
<organism evidence="2 3">
    <name type="scientific">Streptosporangium algeriense</name>
    <dbReference type="NCBI Taxonomy" id="1682748"/>
    <lineage>
        <taxon>Bacteria</taxon>
        <taxon>Bacillati</taxon>
        <taxon>Actinomycetota</taxon>
        <taxon>Actinomycetes</taxon>
        <taxon>Streptosporangiales</taxon>
        <taxon>Streptosporangiaceae</taxon>
        <taxon>Streptosporangium</taxon>
    </lineage>
</organism>
<proteinExistence type="predicted"/>
<evidence type="ECO:0000313" key="2">
    <source>
        <dbReference type="EMBL" id="MFD0890695.1"/>
    </source>
</evidence>
<dbReference type="SUPFAM" id="SSF52777">
    <property type="entry name" value="CoA-dependent acyltransferases"/>
    <property type="match status" value="1"/>
</dbReference>
<dbReference type="Gene3D" id="3.30.559.30">
    <property type="entry name" value="Nonribosomal peptide synthetase, condensation domain"/>
    <property type="match status" value="1"/>
</dbReference>
<dbReference type="PANTHER" id="PTHR45527:SF1">
    <property type="entry name" value="FATTY ACID SYNTHASE"/>
    <property type="match status" value="1"/>
</dbReference>
<dbReference type="Gene3D" id="3.30.559.10">
    <property type="entry name" value="Chloramphenicol acetyltransferase-like domain"/>
    <property type="match status" value="1"/>
</dbReference>
<dbReference type="Pfam" id="PF00668">
    <property type="entry name" value="Condensation"/>
    <property type="match status" value="1"/>
</dbReference>
<evidence type="ECO:0000259" key="1">
    <source>
        <dbReference type="Pfam" id="PF00668"/>
    </source>
</evidence>
<dbReference type="InterPro" id="IPR023213">
    <property type="entry name" value="CAT-like_dom_sf"/>
</dbReference>
<gene>
    <name evidence="2" type="ORF">ACFQ08_39635</name>
</gene>
<comment type="caution">
    <text evidence="2">The sequence shown here is derived from an EMBL/GenBank/DDBJ whole genome shotgun (WGS) entry which is preliminary data.</text>
</comment>
<name>A0ABW3E3J8_9ACTN</name>
<dbReference type="PANTHER" id="PTHR45527">
    <property type="entry name" value="NONRIBOSOMAL PEPTIDE SYNTHETASE"/>
    <property type="match status" value="1"/>
</dbReference>
<reference evidence="3" key="1">
    <citation type="journal article" date="2019" name="Int. J. Syst. Evol. Microbiol.">
        <title>The Global Catalogue of Microorganisms (GCM) 10K type strain sequencing project: providing services to taxonomists for standard genome sequencing and annotation.</title>
        <authorList>
            <consortium name="The Broad Institute Genomics Platform"/>
            <consortium name="The Broad Institute Genome Sequencing Center for Infectious Disease"/>
            <person name="Wu L."/>
            <person name="Ma J."/>
        </authorList>
    </citation>
    <scope>NUCLEOTIDE SEQUENCE [LARGE SCALE GENOMIC DNA]</scope>
    <source>
        <strain evidence="3">CCUG 62974</strain>
    </source>
</reference>